<proteinExistence type="predicted"/>
<reference evidence="1" key="1">
    <citation type="journal article" date="2014" name="Front. Microbiol.">
        <title>High frequency of phylogenetically diverse reductive dehalogenase-homologous genes in deep subseafloor sedimentary metagenomes.</title>
        <authorList>
            <person name="Kawai M."/>
            <person name="Futagami T."/>
            <person name="Toyoda A."/>
            <person name="Takaki Y."/>
            <person name="Nishi S."/>
            <person name="Hori S."/>
            <person name="Arai W."/>
            <person name="Tsubouchi T."/>
            <person name="Morono Y."/>
            <person name="Uchiyama I."/>
            <person name="Ito T."/>
            <person name="Fujiyama A."/>
            <person name="Inagaki F."/>
            <person name="Takami H."/>
        </authorList>
    </citation>
    <scope>NUCLEOTIDE SEQUENCE</scope>
    <source>
        <strain evidence="1">Expedition CK06-06</strain>
    </source>
</reference>
<name>X0W4I4_9ZZZZ</name>
<dbReference type="AlphaFoldDB" id="X0W4I4"/>
<protein>
    <submittedName>
        <fullName evidence="1">Uncharacterized protein</fullName>
    </submittedName>
</protein>
<gene>
    <name evidence="1" type="ORF">S01H1_60292</name>
</gene>
<feature type="non-terminal residue" evidence="1">
    <location>
        <position position="1"/>
    </location>
</feature>
<dbReference type="EMBL" id="BARS01039491">
    <property type="protein sequence ID" value="GAG19503.1"/>
    <property type="molecule type" value="Genomic_DNA"/>
</dbReference>
<sequence length="49" mass="5450">LSLENLNNTDSIVRAFQRLKESAERLTNIVEGIGPQARVQLPAFRETPG</sequence>
<accession>X0W4I4</accession>
<comment type="caution">
    <text evidence="1">The sequence shown here is derived from an EMBL/GenBank/DDBJ whole genome shotgun (WGS) entry which is preliminary data.</text>
</comment>
<evidence type="ECO:0000313" key="1">
    <source>
        <dbReference type="EMBL" id="GAG19503.1"/>
    </source>
</evidence>
<organism evidence="1">
    <name type="scientific">marine sediment metagenome</name>
    <dbReference type="NCBI Taxonomy" id="412755"/>
    <lineage>
        <taxon>unclassified sequences</taxon>
        <taxon>metagenomes</taxon>
        <taxon>ecological metagenomes</taxon>
    </lineage>
</organism>